<evidence type="ECO:0000313" key="1">
    <source>
        <dbReference type="EMBL" id="EJX10310.1"/>
    </source>
</evidence>
<comment type="caution">
    <text evidence="1">The sequence shown here is derived from an EMBL/GenBank/DDBJ whole genome shotgun (WGS) entry which is preliminary data.</text>
</comment>
<accession>J9H7R4</accession>
<reference evidence="1" key="1">
    <citation type="journal article" date="2012" name="PLoS ONE">
        <title>Gene sets for utilization of primary and secondary nutrition supplies in the distal gut of endangered iberian lynx.</title>
        <authorList>
            <person name="Alcaide M."/>
            <person name="Messina E."/>
            <person name="Richter M."/>
            <person name="Bargiela R."/>
            <person name="Peplies J."/>
            <person name="Huws S.A."/>
            <person name="Newbold C.J."/>
            <person name="Golyshin P.N."/>
            <person name="Simon M.A."/>
            <person name="Lopez G."/>
            <person name="Yakimov M.M."/>
            <person name="Ferrer M."/>
        </authorList>
    </citation>
    <scope>NUCLEOTIDE SEQUENCE</scope>
</reference>
<dbReference type="EMBL" id="AMCI01000210">
    <property type="protein sequence ID" value="EJX10310.1"/>
    <property type="molecule type" value="Genomic_DNA"/>
</dbReference>
<organism evidence="1">
    <name type="scientific">gut metagenome</name>
    <dbReference type="NCBI Taxonomy" id="749906"/>
    <lineage>
        <taxon>unclassified sequences</taxon>
        <taxon>metagenomes</taxon>
        <taxon>organismal metagenomes</taxon>
    </lineage>
</organism>
<dbReference type="AlphaFoldDB" id="J9H7R4"/>
<sequence>MCHVIDKIVFHFCQFFLTEHDINRKNESYQQHNGKYQRRNHETD</sequence>
<proteinExistence type="predicted"/>
<name>J9H7R4_9ZZZZ</name>
<protein>
    <submittedName>
        <fullName evidence="1">Uncharacterized protein</fullName>
    </submittedName>
</protein>
<gene>
    <name evidence="1" type="ORF">EVA_01510</name>
</gene>